<dbReference type="EMBL" id="BAAADO010000003">
    <property type="protein sequence ID" value="GAA0490472.1"/>
    <property type="molecule type" value="Genomic_DNA"/>
</dbReference>
<evidence type="ECO:0008006" key="3">
    <source>
        <dbReference type="Google" id="ProtNLM"/>
    </source>
</evidence>
<proteinExistence type="predicted"/>
<dbReference type="InterPro" id="IPR036916">
    <property type="entry name" value="Sda_sf"/>
</dbReference>
<comment type="caution">
    <text evidence="1">The sequence shown here is derived from an EMBL/GenBank/DDBJ whole genome shotgun (WGS) entry which is preliminary data.</text>
</comment>
<evidence type="ECO:0000313" key="2">
    <source>
        <dbReference type="Proteomes" id="UP001500880"/>
    </source>
</evidence>
<dbReference type="Gene3D" id="1.10.287.1100">
    <property type="entry name" value="Sporulation inhibitor A"/>
    <property type="match status" value="1"/>
</dbReference>
<accession>A0ABN1B540</accession>
<organism evidence="1 2">
    <name type="scientific">Salinibacillus aidingensis</name>
    <dbReference type="NCBI Taxonomy" id="237684"/>
    <lineage>
        <taxon>Bacteria</taxon>
        <taxon>Bacillati</taxon>
        <taxon>Bacillota</taxon>
        <taxon>Bacilli</taxon>
        <taxon>Bacillales</taxon>
        <taxon>Bacillaceae</taxon>
        <taxon>Salinibacillus</taxon>
    </lineage>
</organism>
<reference evidence="1 2" key="1">
    <citation type="journal article" date="2019" name="Int. J. Syst. Evol. Microbiol.">
        <title>The Global Catalogue of Microorganisms (GCM) 10K type strain sequencing project: providing services to taxonomists for standard genome sequencing and annotation.</title>
        <authorList>
            <consortium name="The Broad Institute Genomics Platform"/>
            <consortium name="The Broad Institute Genome Sequencing Center for Infectious Disease"/>
            <person name="Wu L."/>
            <person name="Ma J."/>
        </authorList>
    </citation>
    <scope>NUCLEOTIDE SEQUENCE [LARGE SCALE GENOMIC DNA]</scope>
    <source>
        <strain evidence="1 2">JCM 12389</strain>
    </source>
</reference>
<evidence type="ECO:0000313" key="1">
    <source>
        <dbReference type="EMBL" id="GAA0490472.1"/>
    </source>
</evidence>
<gene>
    <name evidence="1" type="ORF">GCM10008986_15590</name>
</gene>
<dbReference type="Pfam" id="PF08970">
    <property type="entry name" value="Sda"/>
    <property type="match status" value="1"/>
</dbReference>
<dbReference type="InterPro" id="IPR015064">
    <property type="entry name" value="Sda"/>
</dbReference>
<sequence>MFKHLSDQALEEAHKNAVGLKLDKDFIAILEREMKNRGLSYEITSGKTTYFKQPLIP</sequence>
<protein>
    <recommendedName>
        <fullName evidence="3">Sporulation histidine kinase inhibitor Sda</fullName>
    </recommendedName>
</protein>
<dbReference type="Proteomes" id="UP001500880">
    <property type="component" value="Unassembled WGS sequence"/>
</dbReference>
<keyword evidence="2" id="KW-1185">Reference proteome</keyword>
<dbReference type="SUPFAM" id="SSF100985">
    <property type="entry name" value="Sporulation inhibitor Sda"/>
    <property type="match status" value="1"/>
</dbReference>
<name>A0ABN1B540_9BACI</name>
<dbReference type="RefSeq" id="WP_343839518.1">
    <property type="nucleotide sequence ID" value="NZ_BAAADO010000003.1"/>
</dbReference>